<keyword evidence="3" id="KW-1185">Reference proteome</keyword>
<name>A0A9P5LCW6_9HYPO</name>
<evidence type="ECO:0000313" key="3">
    <source>
        <dbReference type="Proteomes" id="UP000722485"/>
    </source>
</evidence>
<reference evidence="2" key="1">
    <citation type="submission" date="2020-03" db="EMBL/GenBank/DDBJ databases">
        <title>Draft Genome Sequence of Cylindrodendrum hubeiense.</title>
        <authorList>
            <person name="Buettner E."/>
            <person name="Kellner H."/>
        </authorList>
    </citation>
    <scope>NUCLEOTIDE SEQUENCE</scope>
    <source>
        <strain evidence="2">IHI 201604</strain>
    </source>
</reference>
<dbReference type="OrthoDB" id="1681166at2759"/>
<accession>A0A9P5LCW6</accession>
<feature type="region of interest" description="Disordered" evidence="1">
    <location>
        <begin position="1"/>
        <end position="38"/>
    </location>
</feature>
<feature type="compositionally biased region" description="Basic and acidic residues" evidence="1">
    <location>
        <begin position="16"/>
        <end position="26"/>
    </location>
</feature>
<comment type="caution">
    <text evidence="2">The sequence shown here is derived from an EMBL/GenBank/DDBJ whole genome shotgun (WGS) entry which is preliminary data.</text>
</comment>
<evidence type="ECO:0000256" key="1">
    <source>
        <dbReference type="SAM" id="MobiDB-lite"/>
    </source>
</evidence>
<organism evidence="2 3">
    <name type="scientific">Cylindrodendrum hubeiense</name>
    <dbReference type="NCBI Taxonomy" id="595255"/>
    <lineage>
        <taxon>Eukaryota</taxon>
        <taxon>Fungi</taxon>
        <taxon>Dikarya</taxon>
        <taxon>Ascomycota</taxon>
        <taxon>Pezizomycotina</taxon>
        <taxon>Sordariomycetes</taxon>
        <taxon>Hypocreomycetidae</taxon>
        <taxon>Hypocreales</taxon>
        <taxon>Nectriaceae</taxon>
        <taxon>Cylindrodendrum</taxon>
    </lineage>
</organism>
<protein>
    <submittedName>
        <fullName evidence="2">Uncharacterized protein</fullName>
    </submittedName>
</protein>
<evidence type="ECO:0000313" key="2">
    <source>
        <dbReference type="EMBL" id="KAF7544120.1"/>
    </source>
</evidence>
<dbReference type="AlphaFoldDB" id="A0A9P5LCW6"/>
<sequence length="230" mass="24682">MSVAADRDPSPPATAAEHEELLHHDDVPEDAAPPLPPFEPLFTLLTNNTTNATVHPRVHYIFADDDPSVLAAATTADPSHRALVVDLAPAPEGDPGRWTVSWASSLNPNFAVTGSSVAVQQNEGDDPGEDDRRGGGALILRVNGVEHEPVEMRPDSLPSSGSGTALGREDVEGLVDDFRRRMGVMKKVVSEGEKRRTVLGHHQEAVEENDTPEVAIVEDDDVKEKAKADD</sequence>
<proteinExistence type="predicted"/>
<gene>
    <name evidence="2" type="ORF">G7Z17_g10203</name>
</gene>
<dbReference type="Proteomes" id="UP000722485">
    <property type="component" value="Unassembled WGS sequence"/>
</dbReference>
<dbReference type="EMBL" id="JAANBB010000321">
    <property type="protein sequence ID" value="KAF7544120.1"/>
    <property type="molecule type" value="Genomic_DNA"/>
</dbReference>